<feature type="transmembrane region" description="Helical" evidence="1">
    <location>
        <begin position="158"/>
        <end position="178"/>
    </location>
</feature>
<reference evidence="2 3" key="1">
    <citation type="submission" date="2021-01" db="EMBL/GenBank/DDBJ databases">
        <title>Whole genome shotgun sequence of Verrucosispora andamanensis NBRC 109075.</title>
        <authorList>
            <person name="Komaki H."/>
            <person name="Tamura T."/>
        </authorList>
    </citation>
    <scope>NUCLEOTIDE SEQUENCE [LARGE SCALE GENOMIC DNA]</scope>
    <source>
        <strain evidence="2 3">NBRC 109075</strain>
    </source>
</reference>
<keyword evidence="1" id="KW-0812">Transmembrane</keyword>
<evidence type="ECO:0000313" key="2">
    <source>
        <dbReference type="EMBL" id="GIJ06789.1"/>
    </source>
</evidence>
<accession>A0ABQ4HMC4</accession>
<dbReference type="Proteomes" id="UP000647017">
    <property type="component" value="Unassembled WGS sequence"/>
</dbReference>
<evidence type="ECO:0000256" key="1">
    <source>
        <dbReference type="SAM" id="Phobius"/>
    </source>
</evidence>
<proteinExistence type="predicted"/>
<feature type="transmembrane region" description="Helical" evidence="1">
    <location>
        <begin position="116"/>
        <end position="138"/>
    </location>
</feature>
<protein>
    <recommendedName>
        <fullName evidence="4">Tryptophan-rich sensory protein</fullName>
    </recommendedName>
</protein>
<comment type="caution">
    <text evidence="2">The sequence shown here is derived from an EMBL/GenBank/DDBJ whole genome shotgun (WGS) entry which is preliminary data.</text>
</comment>
<feature type="transmembrane region" description="Helical" evidence="1">
    <location>
        <begin position="204"/>
        <end position="223"/>
    </location>
</feature>
<evidence type="ECO:0000313" key="3">
    <source>
        <dbReference type="Proteomes" id="UP000647017"/>
    </source>
</evidence>
<sequence length="231" mass="24431">MVLVPTLGPVIAGTEEGAEEFDTEITPPDYAFAIWAPIFAGVAANAIQHAVRPAAAVNRRTGWWLTAAYGANTAWSVAAQANRFQYTPYILPLAAAFAGTAHRRAQAGRPHGPDRLVAPSSGLLFGWTSVASVVNVFATRRRGRFAPTTRSGRTAARLAVLGAAAALGTTIATSRRGYTPIAVAGGWALATSAANRERPVRTRVFNATGAALIVGTTAIRLWTDRRCRHRA</sequence>
<keyword evidence="3" id="KW-1185">Reference proteome</keyword>
<keyword evidence="1" id="KW-0472">Membrane</keyword>
<gene>
    <name evidence="2" type="ORF">Van01_00030</name>
</gene>
<organism evidence="2 3">
    <name type="scientific">Micromonospora andamanensis</name>
    <dbReference type="NCBI Taxonomy" id="1287068"/>
    <lineage>
        <taxon>Bacteria</taxon>
        <taxon>Bacillati</taxon>
        <taxon>Actinomycetota</taxon>
        <taxon>Actinomycetes</taxon>
        <taxon>Micromonosporales</taxon>
        <taxon>Micromonosporaceae</taxon>
        <taxon>Micromonospora</taxon>
    </lineage>
</organism>
<keyword evidence="1" id="KW-1133">Transmembrane helix</keyword>
<name>A0ABQ4HMC4_9ACTN</name>
<dbReference type="EMBL" id="BOOZ01000001">
    <property type="protein sequence ID" value="GIJ06789.1"/>
    <property type="molecule type" value="Genomic_DNA"/>
</dbReference>
<evidence type="ECO:0008006" key="4">
    <source>
        <dbReference type="Google" id="ProtNLM"/>
    </source>
</evidence>